<sequence length="1225" mass="127697">MSGGLAGVHAWASAVAGRADEVVSRFPPGSGAAPGPELDDLVEQLTTLERLLPEDDSWRGQVVPRLGMLLSLRRMNGGAPGDREDALSRLRWADRHLPVHDAVGMGARSALVALLWQDLGGTFGQSGARGDVLPDAMLFGGGGKAVRDARATMAESGEVIDRLLAAPLPPALRQQLEGARRLLGTAAFGFTEGGFGRAHFDALRDLASAAPSGAFLSEEVIRAARTVVAEPATAEGPAEAEKPAAAAGTVAGPVAGPASALDQLSMLPALLTWIETARDEAERANATHATALTLHEQLGALRPDSPLRPLLTAMLTALGPHPDPGQEPPGQHGRPGVPPGLASALAELENTAGLFEELMRAAREGEPEGLERVAEQLRDLVGSLPEENREAQYLRLMLNNLPGLTGTMVGSLQDEDASVAMLRALESDLDRDPRGPVPAASFVGIALAVLRAAQELRLALRHGDESALPARLDELGRLHEQLPPDHLLRPVTAQLLGSASLFLGHRGGDPDRLRRAARLLREPFAEEQPMPLLGSSFASARALGLLVLTQAGGEDSADPVLLDEAVAAARGALESPGLLHQQESMLRYGLGAALHAAAGRTRDRARLDQAVDELSRVRELAAAGEDSVVHPEALAELARAHMTRSRLTAREEPGRPRADLDAALAVGREALAELTADVLLQLGAEHGLSTARKGAMLAQQMAHWALAARRGHEALEALELGRALVLRAAAASREVPQLLEERGHRELADQWRATEPLDLLRPDATEALLRTQADPSLPLMPSTLRRRALKALGAGTGSGALALLTVPGSAQVADGLAACGVDALVYLVPSPRAQEPGHALLLRPGAPPTALGLPGLALAAPALRRYLAAAAERSRPAGDGADRAEREAADEAWRGALEELCAWAWTAAMGPVLGMLGEGGGPGALPRVVLVPSHLLGVVPWHAAREGGAEADDGGQGGRYACREAVISYAPSAGELLRAARRDRLPVAERQVLLADPLLSLVWSPIEVNALHAGCYPGALRFGELLDAEPDAAGTPEEVLAALGENARPAAVLHLSCHASAGTSPTRSALSLAGEEELSVARILDRAARRAPAGGSGGQTAGAGPLVVLGACETDLSAGDHDEALTLATALVSAGAADVVGSRWSTRDGATALMMAVFHHHLAAGGLAPADALRAAQLWMLDRGRQPPSTLTDPALRREAARGDLHELPYWAAFTHQGNPTPALP</sequence>
<keyword evidence="4" id="KW-1185">Reference proteome</keyword>
<name>A0ABU2LDR1_9ACTN</name>
<dbReference type="InterPro" id="IPR024983">
    <property type="entry name" value="CHAT_dom"/>
</dbReference>
<evidence type="ECO:0000259" key="2">
    <source>
        <dbReference type="Pfam" id="PF12770"/>
    </source>
</evidence>
<comment type="caution">
    <text evidence="3">The sequence shown here is derived from an EMBL/GenBank/DDBJ whole genome shotgun (WGS) entry which is preliminary data.</text>
</comment>
<feature type="region of interest" description="Disordered" evidence="1">
    <location>
        <begin position="317"/>
        <end position="341"/>
    </location>
</feature>
<evidence type="ECO:0000313" key="3">
    <source>
        <dbReference type="EMBL" id="MDT0309724.1"/>
    </source>
</evidence>
<protein>
    <submittedName>
        <fullName evidence="3">CHAT domain-containing protein</fullName>
    </submittedName>
</protein>
<evidence type="ECO:0000313" key="4">
    <source>
        <dbReference type="Proteomes" id="UP001183388"/>
    </source>
</evidence>
<accession>A0ABU2LDR1</accession>
<reference evidence="4" key="1">
    <citation type="submission" date="2023-07" db="EMBL/GenBank/DDBJ databases">
        <title>30 novel species of actinomycetes from the DSMZ collection.</title>
        <authorList>
            <person name="Nouioui I."/>
        </authorList>
    </citation>
    <scope>NUCLEOTIDE SEQUENCE [LARGE SCALE GENOMIC DNA]</scope>
    <source>
        <strain evidence="4">DSM 44917</strain>
    </source>
</reference>
<organism evidence="3 4">
    <name type="scientific">Streptomyces boetiae</name>
    <dbReference type="NCBI Taxonomy" id="3075541"/>
    <lineage>
        <taxon>Bacteria</taxon>
        <taxon>Bacillati</taxon>
        <taxon>Actinomycetota</taxon>
        <taxon>Actinomycetes</taxon>
        <taxon>Kitasatosporales</taxon>
        <taxon>Streptomycetaceae</taxon>
        <taxon>Streptomyces</taxon>
    </lineage>
</organism>
<dbReference type="Proteomes" id="UP001183388">
    <property type="component" value="Unassembled WGS sequence"/>
</dbReference>
<dbReference type="RefSeq" id="WP_311632718.1">
    <property type="nucleotide sequence ID" value="NZ_JAVREN010000045.1"/>
</dbReference>
<evidence type="ECO:0000256" key="1">
    <source>
        <dbReference type="SAM" id="MobiDB-lite"/>
    </source>
</evidence>
<feature type="domain" description="CHAT" evidence="2">
    <location>
        <begin position="899"/>
        <end position="1219"/>
    </location>
</feature>
<dbReference type="EMBL" id="JAVREN010000045">
    <property type="protein sequence ID" value="MDT0309724.1"/>
    <property type="molecule type" value="Genomic_DNA"/>
</dbReference>
<gene>
    <name evidence="3" type="ORF">RM780_22585</name>
</gene>
<proteinExistence type="predicted"/>
<dbReference type="Pfam" id="PF12770">
    <property type="entry name" value="CHAT"/>
    <property type="match status" value="1"/>
</dbReference>